<gene>
    <name evidence="3" type="ORF">LOAG_00074</name>
</gene>
<reference evidence="3" key="1">
    <citation type="submission" date="2012-04" db="EMBL/GenBank/DDBJ databases">
        <title>The Genome Sequence of Loa loa.</title>
        <authorList>
            <consortium name="The Broad Institute Genome Sequencing Platform"/>
            <consortium name="Broad Institute Genome Sequencing Center for Infectious Disease"/>
            <person name="Nutman T.B."/>
            <person name="Fink D.L."/>
            <person name="Russ C."/>
            <person name="Young S."/>
            <person name="Zeng Q."/>
            <person name="Gargeya S."/>
            <person name="Alvarado L."/>
            <person name="Berlin A."/>
            <person name="Chapman S.B."/>
            <person name="Chen Z."/>
            <person name="Freedman E."/>
            <person name="Gellesch M."/>
            <person name="Goldberg J."/>
            <person name="Griggs A."/>
            <person name="Gujja S."/>
            <person name="Heilman E.R."/>
            <person name="Heiman D."/>
            <person name="Howarth C."/>
            <person name="Mehta T."/>
            <person name="Neiman D."/>
            <person name="Pearson M."/>
            <person name="Roberts A."/>
            <person name="Saif S."/>
            <person name="Shea T."/>
            <person name="Shenoy N."/>
            <person name="Sisk P."/>
            <person name="Stolte C."/>
            <person name="Sykes S."/>
            <person name="White J."/>
            <person name="Yandava C."/>
            <person name="Haas B."/>
            <person name="Henn M.R."/>
            <person name="Nusbaum C."/>
            <person name="Birren B."/>
        </authorList>
    </citation>
    <scope>NUCLEOTIDE SEQUENCE [LARGE SCALE GENOMIC DNA]</scope>
</reference>
<dbReference type="KEGG" id="loa:LOAG_00074"/>
<sequence>MAVPRAVSRLSSLDSALLICDMQEKFRYSIKYFEEIVQVSKRLIMAAKLLDMKVIATEQYPKGEVYLSRNSQVLDLQFKGLSLNSVVLAR</sequence>
<organism evidence="3">
    <name type="scientific">Loa loa</name>
    <name type="common">Eye worm</name>
    <name type="synonym">Filaria loa</name>
    <dbReference type="NCBI Taxonomy" id="7209"/>
    <lineage>
        <taxon>Eukaryota</taxon>
        <taxon>Metazoa</taxon>
        <taxon>Ecdysozoa</taxon>
        <taxon>Nematoda</taxon>
        <taxon>Chromadorea</taxon>
        <taxon>Rhabditida</taxon>
        <taxon>Spirurina</taxon>
        <taxon>Spiruromorpha</taxon>
        <taxon>Filarioidea</taxon>
        <taxon>Onchocercidae</taxon>
        <taxon>Loa</taxon>
    </lineage>
</organism>
<evidence type="ECO:0000259" key="2">
    <source>
        <dbReference type="Pfam" id="PF00857"/>
    </source>
</evidence>
<evidence type="ECO:0000256" key="1">
    <source>
        <dbReference type="ARBA" id="ARBA00006336"/>
    </source>
</evidence>
<dbReference type="PANTHER" id="PTHR14119:SF3">
    <property type="entry name" value="ISOCHORISMATASE DOMAIN-CONTAINING PROTEIN 2"/>
    <property type="match status" value="1"/>
</dbReference>
<dbReference type="CTD" id="9937442"/>
<accession>A0A1S0UC05</accession>
<dbReference type="OrthoDB" id="269496at2759"/>
<evidence type="ECO:0000313" key="3">
    <source>
        <dbReference type="EMBL" id="EFO28428.2"/>
    </source>
</evidence>
<proteinExistence type="inferred from homology"/>
<dbReference type="InterPro" id="IPR000868">
    <property type="entry name" value="Isochorismatase-like_dom"/>
</dbReference>
<name>A0A1S0UC05_LOALO</name>
<dbReference type="SUPFAM" id="SSF52499">
    <property type="entry name" value="Isochorismatase-like hydrolases"/>
    <property type="match status" value="1"/>
</dbReference>
<dbReference type="InterPro" id="IPR036380">
    <property type="entry name" value="Isochorismatase-like_sf"/>
</dbReference>
<dbReference type="Pfam" id="PF00857">
    <property type="entry name" value="Isochorismatase"/>
    <property type="match status" value="1"/>
</dbReference>
<comment type="similarity">
    <text evidence="1">Belongs to the isochorismatase family.</text>
</comment>
<dbReference type="AlphaFoldDB" id="A0A1S0UC05"/>
<dbReference type="RefSeq" id="XP_003135663.2">
    <property type="nucleotide sequence ID" value="XM_003135615.2"/>
</dbReference>
<protein>
    <recommendedName>
        <fullName evidence="2">Isochorismatase-like domain-containing protein</fullName>
    </recommendedName>
</protein>
<dbReference type="EMBL" id="JH712066">
    <property type="protein sequence ID" value="EFO28428.2"/>
    <property type="molecule type" value="Genomic_DNA"/>
</dbReference>
<dbReference type="InParanoid" id="A0A1S0UC05"/>
<dbReference type="InterPro" id="IPR050993">
    <property type="entry name" value="Isochorismatase_domain"/>
</dbReference>
<dbReference type="GeneID" id="9937442"/>
<dbReference type="Gene3D" id="3.40.50.850">
    <property type="entry name" value="Isochorismatase-like"/>
    <property type="match status" value="1"/>
</dbReference>
<feature type="domain" description="Isochorismatase-like" evidence="2">
    <location>
        <begin position="15"/>
        <end position="69"/>
    </location>
</feature>
<dbReference type="PANTHER" id="PTHR14119">
    <property type="entry name" value="HYDROLASE"/>
    <property type="match status" value="1"/>
</dbReference>